<proteinExistence type="predicted"/>
<reference evidence="2 3" key="2">
    <citation type="journal article" date="2017" name="Front. Plant Sci.">
        <title>Gene Classification and Mining of Molecular Markers Useful in Red Clover (Trifolium pratense) Breeding.</title>
        <authorList>
            <person name="Istvanek J."/>
            <person name="Dluhosova J."/>
            <person name="Dluhos P."/>
            <person name="Patkova L."/>
            <person name="Nedelnik J."/>
            <person name="Repkova J."/>
        </authorList>
    </citation>
    <scope>NUCLEOTIDE SEQUENCE [LARGE SCALE GENOMIC DNA]</scope>
    <source>
        <strain evidence="3">cv. Tatra</strain>
        <tissue evidence="2">Young leaves</tissue>
    </source>
</reference>
<dbReference type="Proteomes" id="UP000236291">
    <property type="component" value="Unassembled WGS sequence"/>
</dbReference>
<gene>
    <name evidence="2" type="ORF">L195_g040102</name>
</gene>
<keyword evidence="1" id="KW-0472">Membrane</keyword>
<protein>
    <submittedName>
        <fullName evidence="2">Uncharacterized protein</fullName>
    </submittedName>
</protein>
<dbReference type="ExpressionAtlas" id="A0A2K3LZU6">
    <property type="expression patterns" value="baseline"/>
</dbReference>
<reference evidence="2 3" key="1">
    <citation type="journal article" date="2014" name="Am. J. Bot.">
        <title>Genome assembly and annotation for red clover (Trifolium pratense; Fabaceae).</title>
        <authorList>
            <person name="Istvanek J."/>
            <person name="Jaros M."/>
            <person name="Krenek A."/>
            <person name="Repkova J."/>
        </authorList>
    </citation>
    <scope>NUCLEOTIDE SEQUENCE [LARGE SCALE GENOMIC DNA]</scope>
    <source>
        <strain evidence="3">cv. Tatra</strain>
        <tissue evidence="2">Young leaves</tissue>
    </source>
</reference>
<organism evidence="2 3">
    <name type="scientific">Trifolium pratense</name>
    <name type="common">Red clover</name>
    <dbReference type="NCBI Taxonomy" id="57577"/>
    <lineage>
        <taxon>Eukaryota</taxon>
        <taxon>Viridiplantae</taxon>
        <taxon>Streptophyta</taxon>
        <taxon>Embryophyta</taxon>
        <taxon>Tracheophyta</taxon>
        <taxon>Spermatophyta</taxon>
        <taxon>Magnoliopsida</taxon>
        <taxon>eudicotyledons</taxon>
        <taxon>Gunneridae</taxon>
        <taxon>Pentapetalae</taxon>
        <taxon>rosids</taxon>
        <taxon>fabids</taxon>
        <taxon>Fabales</taxon>
        <taxon>Fabaceae</taxon>
        <taxon>Papilionoideae</taxon>
        <taxon>50 kb inversion clade</taxon>
        <taxon>NPAAA clade</taxon>
        <taxon>Hologalegina</taxon>
        <taxon>IRL clade</taxon>
        <taxon>Trifolieae</taxon>
        <taxon>Trifolium</taxon>
    </lineage>
</organism>
<accession>A0A2K3LZU6</accession>
<feature type="transmembrane region" description="Helical" evidence="1">
    <location>
        <begin position="141"/>
        <end position="166"/>
    </location>
</feature>
<sequence>MDEFNNVKWQSFNFPTDVILRGQQLDVATRLTSSRINSSMFYSFEIENNKVALYVNSGKLSEGFSGDFCSGKKAEMLEIDNDCKCAAALYFRNASVEAAECYLYRLVLGLKQVDKGTGFSYMVKVPKGIGQNHEKHNLKRWILLAVGVFDGLIVMTLVGGFVYWLIKRRSRGSRSGDRIS</sequence>
<keyword evidence="1" id="KW-0812">Transmembrane</keyword>
<name>A0A2K3LZU6_TRIPR</name>
<keyword evidence="1" id="KW-1133">Transmembrane helix</keyword>
<dbReference type="CDD" id="cd12087">
    <property type="entry name" value="TM_EGFR-like"/>
    <property type="match status" value="1"/>
</dbReference>
<dbReference type="AlphaFoldDB" id="A0A2K3LZU6"/>
<evidence type="ECO:0000256" key="1">
    <source>
        <dbReference type="SAM" id="Phobius"/>
    </source>
</evidence>
<comment type="caution">
    <text evidence="2">The sequence shown here is derived from an EMBL/GenBank/DDBJ whole genome shotgun (WGS) entry which is preliminary data.</text>
</comment>
<dbReference type="EMBL" id="ASHM01045481">
    <property type="protein sequence ID" value="PNX84049.1"/>
    <property type="molecule type" value="Genomic_DNA"/>
</dbReference>
<evidence type="ECO:0000313" key="2">
    <source>
        <dbReference type="EMBL" id="PNX84049.1"/>
    </source>
</evidence>
<evidence type="ECO:0000313" key="3">
    <source>
        <dbReference type="Proteomes" id="UP000236291"/>
    </source>
</evidence>